<organism evidence="2 3">
    <name type="scientific">Chitinophaga pinensis (strain ATCC 43595 / DSM 2588 / LMG 13176 / NBRC 15968 / NCIMB 11800 / UQM 2034)</name>
    <dbReference type="NCBI Taxonomy" id="485918"/>
    <lineage>
        <taxon>Bacteria</taxon>
        <taxon>Pseudomonadati</taxon>
        <taxon>Bacteroidota</taxon>
        <taxon>Chitinophagia</taxon>
        <taxon>Chitinophagales</taxon>
        <taxon>Chitinophagaceae</taxon>
        <taxon>Chitinophaga</taxon>
    </lineage>
</organism>
<protein>
    <recommendedName>
        <fullName evidence="1">Outer membrane protein beta-barrel domain-containing protein</fullName>
    </recommendedName>
</protein>
<proteinExistence type="predicted"/>
<reference evidence="2 3" key="2">
    <citation type="journal article" date="2010" name="Stand. Genomic Sci.">
        <title>Complete genome sequence of Chitinophaga pinensis type strain (UQM 2034).</title>
        <authorList>
            <person name="Glavina Del Rio T."/>
            <person name="Abt B."/>
            <person name="Spring S."/>
            <person name="Lapidus A."/>
            <person name="Nolan M."/>
            <person name="Tice H."/>
            <person name="Copeland A."/>
            <person name="Cheng J.F."/>
            <person name="Chen F."/>
            <person name="Bruce D."/>
            <person name="Goodwin L."/>
            <person name="Pitluck S."/>
            <person name="Ivanova N."/>
            <person name="Mavromatis K."/>
            <person name="Mikhailova N."/>
            <person name="Pati A."/>
            <person name="Chen A."/>
            <person name="Palaniappan K."/>
            <person name="Land M."/>
            <person name="Hauser L."/>
            <person name="Chang Y.J."/>
            <person name="Jeffries C.D."/>
            <person name="Chain P."/>
            <person name="Saunders E."/>
            <person name="Detter J.C."/>
            <person name="Brettin T."/>
            <person name="Rohde M."/>
            <person name="Goker M."/>
            <person name="Bristow J."/>
            <person name="Eisen J.A."/>
            <person name="Markowitz V."/>
            <person name="Hugenholtz P."/>
            <person name="Kyrpides N.C."/>
            <person name="Klenk H.P."/>
            <person name="Lucas S."/>
        </authorList>
    </citation>
    <scope>NUCLEOTIDE SEQUENCE [LARGE SCALE GENOMIC DNA]</scope>
    <source>
        <strain evidence="3">ATCC 43595 / DSM 2588 / LMG 13176 / NBRC 15968 / NCIMB 11800 / UQM 2034</strain>
    </source>
</reference>
<dbReference type="EMBL" id="CP001699">
    <property type="protein sequence ID" value="ACU59946.1"/>
    <property type="molecule type" value="Genomic_DNA"/>
</dbReference>
<reference evidence="3" key="1">
    <citation type="submission" date="2009-08" db="EMBL/GenBank/DDBJ databases">
        <title>The complete genome of Chitinophaga pinensis DSM 2588.</title>
        <authorList>
            <consortium name="US DOE Joint Genome Institute (JGI-PGF)"/>
            <person name="Lucas S."/>
            <person name="Copeland A."/>
            <person name="Lapidus A."/>
            <person name="Glavina del Rio T."/>
            <person name="Dalin E."/>
            <person name="Tice H."/>
            <person name="Bruce D."/>
            <person name="Goodwin L."/>
            <person name="Pitluck S."/>
            <person name="Kyrpides N."/>
            <person name="Mavromatis K."/>
            <person name="Ivanova N."/>
            <person name="Mikhailova N."/>
            <person name="Sims D."/>
            <person name="Meinche L."/>
            <person name="Brettin T."/>
            <person name="Detter J.C."/>
            <person name="Han C."/>
            <person name="Larimer F."/>
            <person name="Land M."/>
            <person name="Hauser L."/>
            <person name="Markowitz V."/>
            <person name="Cheng J.-F."/>
            <person name="Hugenholtz P."/>
            <person name="Woyke T."/>
            <person name="Wu D."/>
            <person name="Spring S."/>
            <person name="Klenk H.-P."/>
            <person name="Eisen J.A."/>
        </authorList>
    </citation>
    <scope>NUCLEOTIDE SEQUENCE [LARGE SCALE GENOMIC DNA]</scope>
    <source>
        <strain evidence="3">ATCC 43595 / DSM 2588 / LMG 13176 / NBRC 15968 / NCIMB 11800 / UQM 2034</strain>
    </source>
</reference>
<dbReference type="Proteomes" id="UP000002215">
    <property type="component" value="Chromosome"/>
</dbReference>
<feature type="domain" description="Outer membrane protein beta-barrel" evidence="1">
    <location>
        <begin position="442"/>
        <end position="898"/>
    </location>
</feature>
<dbReference type="SUPFAM" id="SSF49464">
    <property type="entry name" value="Carboxypeptidase regulatory domain-like"/>
    <property type="match status" value="1"/>
</dbReference>
<gene>
    <name evidence="2" type="ordered locus">Cpin_2458</name>
</gene>
<dbReference type="SUPFAM" id="SSF56935">
    <property type="entry name" value="Porins"/>
    <property type="match status" value="1"/>
</dbReference>
<sequence>MRKRVIVLIITLLYHMTSFAQSFTLKGLLKDTSLQRPLYRGSVVLLQARDSFIVSDTRADKEGRFVFNHLNDTANYILFFSYPGYAAYSHKITAVKPVDGVLDMGTVSLLLKEKLLKEVVVKSQTAIIKIKGDTTEFTADSFKVQANASVEELLKQLPGLQVDQYGNITVHGKKVKKVLVDGEEFFGDDPTLVTRNLRADMIDKVQVYDKKSDAAVFTGIDDGVKDKTINLKIKEDKNHGVFGKVELGGGTDEHYNVQGMLNAFKNKRRLSVYGTNGNIGRTGLGAADRQKIGTDNDGAENYDDKGIPTVTSAGAHYDNKWNKDQQSFNGNYKFNTMMVNGEDIVVSQNNLPTGLILGNSINRFDNRNTRQSANGKYIFKVDTSTTITAYADGAVTDNRTASYGNTQNFRGDSSMIYNNESSDRNDYHLRSYNVNLAWEKRLNKAGRTISLYLNNNFSNDHSSGENRSNSDYYDSTGTKDSTALLYLGRRTNDDWRTNTLKAIYTSPISRKLSLVINYQIENNLSHDDKRSYNLVENPAGKEEDGAFSSKMNSNTWSNQGGVAINYTAPKLILKAGNNIRSIAMDLESEFDNYRLKRTFLNWNPSASIQYTVKQYSEVRLNYVGSSINPEKAQLLPLKFNNGQLVTYLANPDLYNSFSHKISGDYSAAKVVSNVYTGGNGSVTFTTNPIAQAINVSSSGKYIYRFVNMPGYTNMNYDLMAYYGRQLPFNIQMIAALNTSGGKTFNLTDDDVNKLTYRTYGAGVEIYKSKQKKYSSYLLAKAGYNINKSSLQPDTKNNFPFIEIRPSLAIYFLRKFEIHTDANYLWQQKSQAFSDNFSRVIWNAWLGRTFLKQDQLTIKISCNDILNQNNGYSRTANNNFFSENRYTTIRRFFMLGATWNFTKFSTIKQ</sequence>
<dbReference type="InterPro" id="IPR008969">
    <property type="entry name" value="CarboxyPept-like_regulatory"/>
</dbReference>
<dbReference type="Pfam" id="PF14905">
    <property type="entry name" value="OMP_b-brl_3"/>
    <property type="match status" value="1"/>
</dbReference>
<dbReference type="InterPro" id="IPR041700">
    <property type="entry name" value="OMP_b-brl_3"/>
</dbReference>
<evidence type="ECO:0000313" key="2">
    <source>
        <dbReference type="EMBL" id="ACU59946.1"/>
    </source>
</evidence>
<evidence type="ECO:0000259" key="1">
    <source>
        <dbReference type="Pfam" id="PF14905"/>
    </source>
</evidence>
<accession>A0A979GTK3</accession>
<dbReference type="RefSeq" id="WP_012790122.1">
    <property type="nucleotide sequence ID" value="NC_013132.1"/>
</dbReference>
<dbReference type="KEGG" id="cpi:Cpin_2458"/>
<dbReference type="AlphaFoldDB" id="A0A979GTK3"/>
<dbReference type="OrthoDB" id="606930at2"/>
<name>A0A979GTK3_CHIPD</name>
<evidence type="ECO:0000313" key="3">
    <source>
        <dbReference type="Proteomes" id="UP000002215"/>
    </source>
</evidence>